<dbReference type="SUPFAM" id="SSF54637">
    <property type="entry name" value="Thioesterase/thiol ester dehydrase-isomerase"/>
    <property type="match status" value="1"/>
</dbReference>
<dbReference type="EMBL" id="CP010951">
    <property type="protein sequence ID" value="AMO22535.1"/>
    <property type="molecule type" value="Genomic_DNA"/>
</dbReference>
<dbReference type="AlphaFoldDB" id="A0A127JRJ4"/>
<reference evidence="2 3" key="1">
    <citation type="journal article" date="2014" name="Int. J. Syst. Evol. Microbiol.">
        <title>Ramlibacter solisilvae sp. nov., isolated from forest soil, and emended description of the genus Ramlibacter.</title>
        <authorList>
            <person name="Lee H.J."/>
            <person name="Lee S.H."/>
            <person name="Lee S.S."/>
            <person name="Lee J.S."/>
            <person name="Kim Y."/>
            <person name="Kim S.C."/>
            <person name="Jeon C.O."/>
        </authorList>
    </citation>
    <scope>NUCLEOTIDE SEQUENCE [LARGE SCALE GENOMIC DNA]</scope>
    <source>
        <strain evidence="2 3">5-10</strain>
    </source>
</reference>
<name>A0A127JRJ4_9BURK</name>
<sequence length="155" mass="16948">MSKPIDYSLSTLPAHVGHDFGLSRAMRVSQSRIDQFAECSGDDQWIHVDVERARNSPIGNTIAHGLLLMSLTTKAQYDVGIFPPDTTQILNYGSDKVRFLAPVAADASVVIRVELAEVQSKGPGRTLVRCRNTAYCEGDLERPVMVAESLAMLMA</sequence>
<dbReference type="CDD" id="cd03450">
    <property type="entry name" value="NodN"/>
    <property type="match status" value="1"/>
</dbReference>
<gene>
    <name evidence="2" type="ORF">UC35_06100</name>
</gene>
<dbReference type="PANTHER" id="PTHR42993">
    <property type="entry name" value="MAOC-LIKE DEHYDRATASE DOMAIN-CONTAINING PROTEIN"/>
    <property type="match status" value="1"/>
</dbReference>
<accession>A0A127JRJ4</accession>
<dbReference type="InterPro" id="IPR039375">
    <property type="entry name" value="NodN-like"/>
</dbReference>
<dbReference type="Gene3D" id="3.10.129.10">
    <property type="entry name" value="Hotdog Thioesterase"/>
    <property type="match status" value="1"/>
</dbReference>
<evidence type="ECO:0000313" key="2">
    <source>
        <dbReference type="EMBL" id="AMO22535.1"/>
    </source>
</evidence>
<organism evidence="2 3">
    <name type="scientific">Ramlibacter tataouinensis</name>
    <dbReference type="NCBI Taxonomy" id="94132"/>
    <lineage>
        <taxon>Bacteria</taxon>
        <taxon>Pseudomonadati</taxon>
        <taxon>Pseudomonadota</taxon>
        <taxon>Betaproteobacteria</taxon>
        <taxon>Burkholderiales</taxon>
        <taxon>Comamonadaceae</taxon>
        <taxon>Ramlibacter</taxon>
    </lineage>
</organism>
<evidence type="ECO:0000313" key="3">
    <source>
        <dbReference type="Proteomes" id="UP000070433"/>
    </source>
</evidence>
<dbReference type="Proteomes" id="UP000070433">
    <property type="component" value="Chromosome"/>
</dbReference>
<dbReference type="Pfam" id="PF01575">
    <property type="entry name" value="MaoC_dehydratas"/>
    <property type="match status" value="1"/>
</dbReference>
<protein>
    <recommendedName>
        <fullName evidence="1">MaoC-like domain-containing protein</fullName>
    </recommendedName>
</protein>
<feature type="domain" description="MaoC-like" evidence="1">
    <location>
        <begin position="16"/>
        <end position="122"/>
    </location>
</feature>
<dbReference type="InterPro" id="IPR002539">
    <property type="entry name" value="MaoC-like_dom"/>
</dbReference>
<dbReference type="PANTHER" id="PTHR42993:SF1">
    <property type="entry name" value="MAOC-LIKE DEHYDRATASE DOMAIN-CONTAINING PROTEIN"/>
    <property type="match status" value="1"/>
</dbReference>
<proteinExistence type="predicted"/>
<dbReference type="OrthoDB" id="5514845at2"/>
<dbReference type="InterPro" id="IPR029069">
    <property type="entry name" value="HotDog_dom_sf"/>
</dbReference>
<dbReference type="RefSeq" id="WP_061497196.1">
    <property type="nucleotide sequence ID" value="NZ_CP010951.1"/>
</dbReference>
<keyword evidence="3" id="KW-1185">Reference proteome</keyword>
<evidence type="ECO:0000259" key="1">
    <source>
        <dbReference type="Pfam" id="PF01575"/>
    </source>
</evidence>